<reference evidence="1 2" key="1">
    <citation type="submission" date="2022-09" db="EMBL/GenBank/DDBJ databases">
        <authorList>
            <person name="Palmer J.M."/>
        </authorList>
    </citation>
    <scope>NUCLEOTIDE SEQUENCE [LARGE SCALE GENOMIC DNA]</scope>
    <source>
        <strain evidence="1 2">DSM 7382</strain>
    </source>
</reference>
<protein>
    <submittedName>
        <fullName evidence="1">Uncharacterized protein</fullName>
    </submittedName>
</protein>
<name>A0AAW0GC37_9APHY</name>
<evidence type="ECO:0000313" key="1">
    <source>
        <dbReference type="EMBL" id="KAK7690476.1"/>
    </source>
</evidence>
<accession>A0AAW0GC37</accession>
<sequence>MRARKSFLWHAKFLQEHEDVQKSVIRLVVRKDWSRRSFRYSSVYDNEDNVRKFYTPLYKAVCHTIPYLGSLRYLILSGWKLTSILLGQLQFLPQLHTLEMDQCKLIAPLSHPLPQLPSVLNLSYTFHEDAHFASWIVMHICPNLETLSVSITNELHNSDPDLPVENFVDEFNPFMTLRKYYISSISVSAVPRLTSWIRTARGQSPDRKIPLTHFKIDVNGGIKKDVILDLLDALKGSSVESLILDGIRYAELDLLDKIAQALPNLLDLVLIYRDSDRQLRPEFIEWPHASWEYASHFSSFKRLQYIGWNCRRFSPTFTPVSMLRFEDDDFTDSTLDDRESDRDYPPDEERLLAKCLWSYCPTLEYMLITSEYPASLYRRNDKDGLVQFESVIDQGAFRRNPNMGWPPCNPRKQD</sequence>
<dbReference type="EMBL" id="JASBNA010000006">
    <property type="protein sequence ID" value="KAK7690476.1"/>
    <property type="molecule type" value="Genomic_DNA"/>
</dbReference>
<dbReference type="InterPro" id="IPR032675">
    <property type="entry name" value="LRR_dom_sf"/>
</dbReference>
<keyword evidence="2" id="KW-1185">Reference proteome</keyword>
<evidence type="ECO:0000313" key="2">
    <source>
        <dbReference type="Proteomes" id="UP001385951"/>
    </source>
</evidence>
<dbReference type="SUPFAM" id="SSF52047">
    <property type="entry name" value="RNI-like"/>
    <property type="match status" value="1"/>
</dbReference>
<dbReference type="Proteomes" id="UP001385951">
    <property type="component" value="Unassembled WGS sequence"/>
</dbReference>
<dbReference type="AlphaFoldDB" id="A0AAW0GC37"/>
<proteinExistence type="predicted"/>
<dbReference type="Gene3D" id="3.80.10.10">
    <property type="entry name" value="Ribonuclease Inhibitor"/>
    <property type="match status" value="1"/>
</dbReference>
<comment type="caution">
    <text evidence="1">The sequence shown here is derived from an EMBL/GenBank/DDBJ whole genome shotgun (WGS) entry which is preliminary data.</text>
</comment>
<organism evidence="1 2">
    <name type="scientific">Cerrena zonata</name>
    <dbReference type="NCBI Taxonomy" id="2478898"/>
    <lineage>
        <taxon>Eukaryota</taxon>
        <taxon>Fungi</taxon>
        <taxon>Dikarya</taxon>
        <taxon>Basidiomycota</taxon>
        <taxon>Agaricomycotina</taxon>
        <taxon>Agaricomycetes</taxon>
        <taxon>Polyporales</taxon>
        <taxon>Cerrenaceae</taxon>
        <taxon>Cerrena</taxon>
    </lineage>
</organism>
<gene>
    <name evidence="1" type="ORF">QCA50_005574</name>
</gene>